<dbReference type="SUPFAM" id="SSF53756">
    <property type="entry name" value="UDP-Glycosyltransferase/glycogen phosphorylase"/>
    <property type="match status" value="1"/>
</dbReference>
<evidence type="ECO:0000256" key="4">
    <source>
        <dbReference type="ARBA" id="ARBA00022676"/>
    </source>
</evidence>
<comment type="similarity">
    <text evidence="1">Belongs to the glycosyltransferase group 1 family. Glycosyltransferase 4 subfamily.</text>
</comment>
<dbReference type="EMBL" id="AZNF01000002">
    <property type="protein sequence ID" value="KID69359.1"/>
    <property type="molecule type" value="Genomic_DNA"/>
</dbReference>
<proteinExistence type="inferred from homology"/>
<protein>
    <submittedName>
        <fullName evidence="9">Clock-controlled gene-9 protein</fullName>
    </submittedName>
</protein>
<dbReference type="Pfam" id="PF21269">
    <property type="entry name" value="TreT_GT1"/>
    <property type="match status" value="1"/>
</dbReference>
<evidence type="ECO:0000256" key="3">
    <source>
        <dbReference type="ARBA" id="ARBA00022526"/>
    </source>
</evidence>
<organism evidence="9 10">
    <name type="scientific">Metarhizium anisopliae (strain ARSEF 549)</name>
    <dbReference type="NCBI Taxonomy" id="3151832"/>
    <lineage>
        <taxon>Eukaryota</taxon>
        <taxon>Fungi</taxon>
        <taxon>Dikarya</taxon>
        <taxon>Ascomycota</taxon>
        <taxon>Pezizomycotina</taxon>
        <taxon>Sordariomycetes</taxon>
        <taxon>Hypocreomycetidae</taxon>
        <taxon>Hypocreales</taxon>
        <taxon>Clavicipitaceae</taxon>
        <taxon>Metarhizium</taxon>
    </lineage>
</organism>
<dbReference type="AlphaFoldDB" id="A0A0B4GMA1"/>
<feature type="domain" description="Glycosyl transferase family 1" evidence="7">
    <location>
        <begin position="401"/>
        <end position="571"/>
    </location>
</feature>
<feature type="non-terminal residue" evidence="9">
    <location>
        <position position="1"/>
    </location>
</feature>
<dbReference type="InterPro" id="IPR049438">
    <property type="entry name" value="TreT_GT1"/>
</dbReference>
<evidence type="ECO:0000313" key="9">
    <source>
        <dbReference type="EMBL" id="KID69359.1"/>
    </source>
</evidence>
<evidence type="ECO:0000259" key="7">
    <source>
        <dbReference type="Pfam" id="PF00534"/>
    </source>
</evidence>
<dbReference type="OrthoDB" id="937291at2759"/>
<dbReference type="PANTHER" id="PTHR47779">
    <property type="entry name" value="SYNTHASE (CCG-9), PUTATIVE (AFU_ORTHOLOGUE AFUA_3G12100)-RELATED"/>
    <property type="match status" value="1"/>
</dbReference>
<evidence type="ECO:0000259" key="8">
    <source>
        <dbReference type="Pfam" id="PF21269"/>
    </source>
</evidence>
<evidence type="ECO:0000256" key="6">
    <source>
        <dbReference type="ARBA" id="ARBA00023277"/>
    </source>
</evidence>
<keyword evidence="4" id="KW-0328">Glycosyltransferase</keyword>
<dbReference type="InterPro" id="IPR052078">
    <property type="entry name" value="Trehalose_Metab_GTase"/>
</dbReference>
<name>A0A0B4GMA1_METAF</name>
<comment type="subunit">
    <text evidence="2">Homodimer.</text>
</comment>
<keyword evidence="5" id="KW-0808">Transferase</keyword>
<dbReference type="InterPro" id="IPR001296">
    <property type="entry name" value="Glyco_trans_1"/>
</dbReference>
<comment type="caution">
    <text evidence="9">The sequence shown here is derived from an EMBL/GenBank/DDBJ whole genome shotgun (WGS) entry which is preliminary data.</text>
</comment>
<evidence type="ECO:0000256" key="5">
    <source>
        <dbReference type="ARBA" id="ARBA00022679"/>
    </source>
</evidence>
<feature type="domain" description="Trehalose synthase N-terminal" evidence="8">
    <location>
        <begin position="189"/>
        <end position="352"/>
    </location>
</feature>
<keyword evidence="10" id="KW-1185">Reference proteome</keyword>
<dbReference type="Gene3D" id="3.40.50.2000">
    <property type="entry name" value="Glycogen Phosphorylase B"/>
    <property type="match status" value="2"/>
</dbReference>
<dbReference type="GO" id="GO:0016757">
    <property type="term" value="F:glycosyltransferase activity"/>
    <property type="evidence" value="ECO:0007669"/>
    <property type="project" value="UniProtKB-KW"/>
</dbReference>
<reference evidence="9 10" key="1">
    <citation type="journal article" date="2014" name="Proc. Natl. Acad. Sci. U.S.A.">
        <title>Trajectory and genomic determinants of fungal-pathogen speciation and host adaptation.</title>
        <authorList>
            <person name="Hu X."/>
            <person name="Xiao G."/>
            <person name="Zheng P."/>
            <person name="Shang Y."/>
            <person name="Su Y."/>
            <person name="Zhang X."/>
            <person name="Liu X."/>
            <person name="Zhan S."/>
            <person name="St Leger R.J."/>
            <person name="Wang C."/>
        </authorList>
    </citation>
    <scope>NUCLEOTIDE SEQUENCE [LARGE SCALE GENOMIC DNA]</scope>
    <source>
        <strain evidence="9 10">ARSEF 549</strain>
    </source>
</reference>
<keyword evidence="3" id="KW-0313">Glucose metabolism</keyword>
<accession>A0A0B4GMA1</accession>
<dbReference type="VEuPathDB" id="FungiDB:MAN_01873"/>
<dbReference type="Pfam" id="PF00534">
    <property type="entry name" value="Glycos_transf_1"/>
    <property type="match status" value="1"/>
</dbReference>
<evidence type="ECO:0000256" key="2">
    <source>
        <dbReference type="ARBA" id="ARBA00011738"/>
    </source>
</evidence>
<gene>
    <name evidence="9" type="ORF">MAN_01873</name>
</gene>
<dbReference type="GO" id="GO:0006006">
    <property type="term" value="P:glucose metabolic process"/>
    <property type="evidence" value="ECO:0007669"/>
    <property type="project" value="UniProtKB-KW"/>
</dbReference>
<dbReference type="PANTHER" id="PTHR47779:SF1">
    <property type="entry name" value="SYNTHASE (CCG-9), PUTATIVE (AFU_ORTHOLOGUE AFUA_3G12100)-RELATED"/>
    <property type="match status" value="1"/>
</dbReference>
<evidence type="ECO:0000313" key="10">
    <source>
        <dbReference type="Proteomes" id="UP000031186"/>
    </source>
</evidence>
<sequence length="622" mass="69266">MTFTTRFVGISATLDNEQSTTLALAFRDAVQLVDFHVTDLKLTSATSITEYIIKHLESYMHLSDAKIIAAGLPSAMGDFCSALCSRLWLQLDIIPFAISEENWTKTPWRDKNVDEQADSMARRCIMCFNPSLTPALQIGWHSCVEVDAGGIIRLCSLQDYQTTCSGESWDVLMFYVDKLRAAGTKMAFFSATPQGGGVALMRHSLVRLSRLLSVDVKWYVPKPRRAVFRITKNIHNILQGVARQDQHVSDAEKSAIIDWITDNAKRYWLSNGGPLCRPEQGGADIIVIDDPQMISLIPLIKHVSPNRPILFRSHIQIRSDLIDSNQPTQVGVWDFVWDFVKKADVFLSHPIPAFVPRAVPRDRVAYLPATTDWQVLSFADETVFNTECHLHNMPELAWPARQYIIQISRFDPSKGILTVIDSYAEFRRRLDQTGYRSPPQLVICGNPSIDDPDGVAAFDETTAHIHTKCRHLKKDIIVVRLEANDQLLNMLLRNAHVVLQLSTAEGFEIKVSEALHAGRPIIATSVGGIPLQINHGLNGYLVDAGDWQAVASHLMELFTDVGLYNALSVAAAAKTGLGDQVSTVGNAIAWYFLAWKFVVGGGMDGGGRWVSDMAREEVEKQL</sequence>
<dbReference type="HOGENOM" id="CLU_011001_0_0_1"/>
<dbReference type="Proteomes" id="UP000031186">
    <property type="component" value="Unassembled WGS sequence"/>
</dbReference>
<keyword evidence="6" id="KW-0119">Carbohydrate metabolism</keyword>
<evidence type="ECO:0000256" key="1">
    <source>
        <dbReference type="ARBA" id="ARBA00009481"/>
    </source>
</evidence>